<evidence type="ECO:0000313" key="5">
    <source>
        <dbReference type="WBParaSite" id="PSAMB.scaffold12785size2586.g35083.t1"/>
    </source>
</evidence>
<dbReference type="GO" id="GO:0016459">
    <property type="term" value="C:myosin complex"/>
    <property type="evidence" value="ECO:0007669"/>
    <property type="project" value="InterPro"/>
</dbReference>
<accession>A0A914UV07</accession>
<dbReference type="InterPro" id="IPR002928">
    <property type="entry name" value="Myosin_tail"/>
</dbReference>
<dbReference type="Pfam" id="PF01576">
    <property type="entry name" value="Myosin_tail_1"/>
    <property type="match status" value="1"/>
</dbReference>
<evidence type="ECO:0000259" key="3">
    <source>
        <dbReference type="Pfam" id="PF01576"/>
    </source>
</evidence>
<dbReference type="WBParaSite" id="PSAMB.scaffold12785size2586.g35083.t1">
    <property type="protein sequence ID" value="PSAMB.scaffold12785size2586.g35083.t1"/>
    <property type="gene ID" value="PSAMB.scaffold12785size2586.g35083"/>
</dbReference>
<protein>
    <submittedName>
        <fullName evidence="5">Myosin tail domain-containing protein</fullName>
    </submittedName>
</protein>
<dbReference type="Proteomes" id="UP000887566">
    <property type="component" value="Unplaced"/>
</dbReference>
<dbReference type="AlphaFoldDB" id="A0A914UV07"/>
<feature type="coiled-coil region" evidence="2">
    <location>
        <begin position="76"/>
        <end position="319"/>
    </location>
</feature>
<name>A0A914UV07_9BILA</name>
<organism evidence="4 5">
    <name type="scientific">Plectus sambesii</name>
    <dbReference type="NCBI Taxonomy" id="2011161"/>
    <lineage>
        <taxon>Eukaryota</taxon>
        <taxon>Metazoa</taxon>
        <taxon>Ecdysozoa</taxon>
        <taxon>Nematoda</taxon>
        <taxon>Chromadorea</taxon>
        <taxon>Plectida</taxon>
        <taxon>Plectina</taxon>
        <taxon>Plectoidea</taxon>
        <taxon>Plectidae</taxon>
        <taxon>Plectus</taxon>
    </lineage>
</organism>
<reference evidence="5" key="1">
    <citation type="submission" date="2022-11" db="UniProtKB">
        <authorList>
            <consortium name="WormBaseParasite"/>
        </authorList>
    </citation>
    <scope>IDENTIFICATION</scope>
</reference>
<proteinExistence type="predicted"/>
<sequence>EMEKKQRKFDQQLAEERANVQKTAVERDAYAQESRDRETKLLSLQNDVEVLRAQFDDSERVRRMLQLELDETLSNKDDVGKSVHELEKQKRFLEQQVQDQKLQLEELEDGVQLAEDARLRLEVNLQAAKAEQDRLLAQKEIEHEEKRKSLLKQVRDLEEELEGERRGKTGAVNSRKKLESQIADLEQQLELSNRLKEDYNRQLRKCQGLVKEFQHDAEEARQAKEDMAASMREYERRCRAAEAELHTLQEQLEAITIGKRQAEAERDELLEQLGDKAGVLSSEERRRLEARIAQLEEELEEEQSNMEVALDKQRKAQLQVSFCCGAIFLYSVDLIFISDF</sequence>
<keyword evidence="4" id="KW-1185">Reference proteome</keyword>
<evidence type="ECO:0000256" key="1">
    <source>
        <dbReference type="ARBA" id="ARBA00023054"/>
    </source>
</evidence>
<feature type="domain" description="Myosin tail" evidence="3">
    <location>
        <begin position="2"/>
        <end position="320"/>
    </location>
</feature>
<keyword evidence="1 2" id="KW-0175">Coiled coil</keyword>
<evidence type="ECO:0000256" key="2">
    <source>
        <dbReference type="SAM" id="Coils"/>
    </source>
</evidence>
<evidence type="ECO:0000313" key="4">
    <source>
        <dbReference type="Proteomes" id="UP000887566"/>
    </source>
</evidence>